<dbReference type="GO" id="GO:0016757">
    <property type="term" value="F:glycosyltransferase activity"/>
    <property type="evidence" value="ECO:0007669"/>
    <property type="project" value="UniProtKB-KW"/>
</dbReference>
<keyword evidence="3" id="KW-1185">Reference proteome</keyword>
<dbReference type="EC" id="2.4.-.-" evidence="2"/>
<feature type="domain" description="Glycosyltransferase 2-like" evidence="1">
    <location>
        <begin position="27"/>
        <end position="107"/>
    </location>
</feature>
<protein>
    <submittedName>
        <fullName evidence="2">Glycosyltransferase family 2 protein</fullName>
        <ecNumber evidence="2">2.4.-.-</ecNumber>
    </submittedName>
</protein>
<dbReference type="CDD" id="cd00761">
    <property type="entry name" value="Glyco_tranf_GTA_type"/>
    <property type="match status" value="1"/>
</dbReference>
<accession>A0ABZ0ZW78</accession>
<organism evidence="2 3">
    <name type="scientific">Nocardioides bizhenqiangii</name>
    <dbReference type="NCBI Taxonomy" id="3095076"/>
    <lineage>
        <taxon>Bacteria</taxon>
        <taxon>Bacillati</taxon>
        <taxon>Actinomycetota</taxon>
        <taxon>Actinomycetes</taxon>
        <taxon>Propionibacteriales</taxon>
        <taxon>Nocardioidaceae</taxon>
        <taxon>Nocardioides</taxon>
    </lineage>
</organism>
<sequence>MPDAAPTVAAILTAHAEGVMAGLSFRSLLDAVAVARNEGLDVEVLVVLDNPTDATRDAFAEAAQHGATVAEVSYADQGKVRNHAVGLVSADLVAFLDGDDLWSENWLVDAHRMCAGSADGDRVIGHPELNWFFENQQNLYFLPDQTDPAFDPALLRIANPWDALCLAPRAAYVEHPFAARAVADGYAYEDWHWMLETYLAGYVHRVVPETIHFKRRREGSQYVQARARSVLTRPSELLDFAWWQERDRHL</sequence>
<evidence type="ECO:0000313" key="3">
    <source>
        <dbReference type="Proteomes" id="UP001327225"/>
    </source>
</evidence>
<dbReference type="InterPro" id="IPR001173">
    <property type="entry name" value="Glyco_trans_2-like"/>
</dbReference>
<reference evidence="3" key="1">
    <citation type="submission" date="2023-12" db="EMBL/GenBank/DDBJ databases">
        <title>Novel species in genus Nocardioides.</title>
        <authorList>
            <person name="Zhou H."/>
        </authorList>
    </citation>
    <scope>NUCLEOTIDE SEQUENCE [LARGE SCALE GENOMIC DNA]</scope>
    <source>
        <strain evidence="3">HM61</strain>
    </source>
</reference>
<dbReference type="RefSeq" id="WP_322938298.1">
    <property type="nucleotide sequence ID" value="NZ_CP141059.1"/>
</dbReference>
<dbReference type="InterPro" id="IPR029044">
    <property type="entry name" value="Nucleotide-diphossugar_trans"/>
</dbReference>
<proteinExistence type="predicted"/>
<keyword evidence="2" id="KW-0808">Transferase</keyword>
<dbReference type="Gene3D" id="3.90.550.10">
    <property type="entry name" value="Spore Coat Polysaccharide Biosynthesis Protein SpsA, Chain A"/>
    <property type="match status" value="1"/>
</dbReference>
<dbReference type="EMBL" id="CP141059">
    <property type="protein sequence ID" value="WQQ28094.1"/>
    <property type="molecule type" value="Genomic_DNA"/>
</dbReference>
<evidence type="ECO:0000313" key="2">
    <source>
        <dbReference type="EMBL" id="WQQ28094.1"/>
    </source>
</evidence>
<evidence type="ECO:0000259" key="1">
    <source>
        <dbReference type="Pfam" id="PF00535"/>
    </source>
</evidence>
<keyword evidence="2" id="KW-0328">Glycosyltransferase</keyword>
<name>A0ABZ0ZW78_9ACTN</name>
<dbReference type="SUPFAM" id="SSF53448">
    <property type="entry name" value="Nucleotide-diphospho-sugar transferases"/>
    <property type="match status" value="1"/>
</dbReference>
<dbReference type="Pfam" id="PF00535">
    <property type="entry name" value="Glycos_transf_2"/>
    <property type="match status" value="1"/>
</dbReference>
<dbReference type="Proteomes" id="UP001327225">
    <property type="component" value="Chromosome"/>
</dbReference>
<gene>
    <name evidence="2" type="ORF">SHK19_07635</name>
</gene>